<dbReference type="AlphaFoldDB" id="A0AA38TIR6"/>
<feature type="region of interest" description="Disordered" evidence="1">
    <location>
        <begin position="20"/>
        <end position="60"/>
    </location>
</feature>
<organism evidence="3 4">
    <name type="scientific">Centaurea solstitialis</name>
    <name type="common">yellow star-thistle</name>
    <dbReference type="NCBI Taxonomy" id="347529"/>
    <lineage>
        <taxon>Eukaryota</taxon>
        <taxon>Viridiplantae</taxon>
        <taxon>Streptophyta</taxon>
        <taxon>Embryophyta</taxon>
        <taxon>Tracheophyta</taxon>
        <taxon>Spermatophyta</taxon>
        <taxon>Magnoliopsida</taxon>
        <taxon>eudicotyledons</taxon>
        <taxon>Gunneridae</taxon>
        <taxon>Pentapetalae</taxon>
        <taxon>asterids</taxon>
        <taxon>campanulids</taxon>
        <taxon>Asterales</taxon>
        <taxon>Asteraceae</taxon>
        <taxon>Carduoideae</taxon>
        <taxon>Cardueae</taxon>
        <taxon>Centaureinae</taxon>
        <taxon>Centaurea</taxon>
    </lineage>
</organism>
<feature type="compositionally biased region" description="Basic residues" evidence="1">
    <location>
        <begin position="33"/>
        <end position="47"/>
    </location>
</feature>
<reference evidence="3" key="1">
    <citation type="submission" date="2023-03" db="EMBL/GenBank/DDBJ databases">
        <title>Chromosome-scale reference genome and RAD-based genetic map of yellow starthistle (Centaurea solstitialis) reveal putative structural variation and QTLs associated with invader traits.</title>
        <authorList>
            <person name="Reatini B."/>
            <person name="Cang F.A."/>
            <person name="Jiang Q."/>
            <person name="Mckibben M.T.W."/>
            <person name="Barker M.S."/>
            <person name="Rieseberg L.H."/>
            <person name="Dlugosch K.M."/>
        </authorList>
    </citation>
    <scope>NUCLEOTIDE SEQUENCE</scope>
    <source>
        <strain evidence="3">CAN-66</strain>
        <tissue evidence="3">Leaf</tissue>
    </source>
</reference>
<protein>
    <submittedName>
        <fullName evidence="3">Uncharacterized protein</fullName>
    </submittedName>
</protein>
<proteinExistence type="predicted"/>
<feature type="region of interest" description="Disordered" evidence="1">
    <location>
        <begin position="188"/>
        <end position="247"/>
    </location>
</feature>
<comment type="caution">
    <text evidence="3">The sequence shown here is derived from an EMBL/GenBank/DDBJ whole genome shotgun (WGS) entry which is preliminary data.</text>
</comment>
<keyword evidence="4" id="KW-1185">Reference proteome</keyword>
<accession>A0AA38TIR6</accession>
<feature type="region of interest" description="Disordered" evidence="1">
    <location>
        <begin position="73"/>
        <end position="92"/>
    </location>
</feature>
<name>A0AA38TIR6_9ASTR</name>
<feature type="compositionally biased region" description="Basic and acidic residues" evidence="1">
    <location>
        <begin position="20"/>
        <end position="32"/>
    </location>
</feature>
<feature type="signal peptide" evidence="2">
    <location>
        <begin position="1"/>
        <end position="20"/>
    </location>
</feature>
<evidence type="ECO:0000313" key="3">
    <source>
        <dbReference type="EMBL" id="KAJ9557733.1"/>
    </source>
</evidence>
<feature type="compositionally biased region" description="Basic residues" evidence="1">
    <location>
        <begin position="193"/>
        <end position="206"/>
    </location>
</feature>
<dbReference type="EMBL" id="JARYMX010000003">
    <property type="protein sequence ID" value="KAJ9557733.1"/>
    <property type="molecule type" value="Genomic_DNA"/>
</dbReference>
<feature type="region of interest" description="Disordered" evidence="1">
    <location>
        <begin position="100"/>
        <end position="141"/>
    </location>
</feature>
<evidence type="ECO:0000256" key="1">
    <source>
        <dbReference type="SAM" id="MobiDB-lite"/>
    </source>
</evidence>
<feature type="chain" id="PRO_5041327560" evidence="2">
    <location>
        <begin position="21"/>
        <end position="247"/>
    </location>
</feature>
<keyword evidence="2" id="KW-0732">Signal</keyword>
<dbReference type="Proteomes" id="UP001172457">
    <property type="component" value="Chromosome 3"/>
</dbReference>
<gene>
    <name evidence="3" type="ORF">OSB04_012347</name>
</gene>
<evidence type="ECO:0000256" key="2">
    <source>
        <dbReference type="SAM" id="SignalP"/>
    </source>
</evidence>
<sequence>MGQKALFLFVLFCSTYQTHPKGEKGIGTDKGKSVKPHAPKGLQKKHSKSNDARNSVKPIKSLDFDSSTFELGETSQLKPNQPFNPTKPKFSNSHRAFHADARRKDGGQNVKPPIKDHHERNNSFTAFPKQRNPGRAGLGYAPPSAGFHSNMSVNRNRNLNDAFDTFRNGMCVIFDNFLRYGVTNSLNASKSNVKSRKRRGRKRGKAKSSSSVESPKPKEKSEKGTTPTVLSESNPMEPIWQWVPKQA</sequence>
<evidence type="ECO:0000313" key="4">
    <source>
        <dbReference type="Proteomes" id="UP001172457"/>
    </source>
</evidence>